<dbReference type="Proteomes" id="UP000325827">
    <property type="component" value="Unassembled WGS sequence"/>
</dbReference>
<evidence type="ECO:0008006" key="3">
    <source>
        <dbReference type="Google" id="ProtNLM"/>
    </source>
</evidence>
<reference evidence="2" key="1">
    <citation type="submission" date="2019-09" db="EMBL/GenBank/DDBJ databases">
        <title>Mumia zhuanghuii sp. nov. isolated from the intestinal contents of plateau pika (Ochotona curzoniae) in the Qinghai-Tibet plateau of China.</title>
        <authorList>
            <person name="Tian Z."/>
        </authorList>
    </citation>
    <scope>NUCLEOTIDE SEQUENCE [LARGE SCALE GENOMIC DNA]</scope>
    <source>
        <strain evidence="2">JCM 30598</strain>
    </source>
</reference>
<dbReference type="EMBL" id="VYSA01000001">
    <property type="protein sequence ID" value="KAA9110712.1"/>
    <property type="molecule type" value="Genomic_DNA"/>
</dbReference>
<organism evidence="1 2">
    <name type="scientific">Microbacterium rhizomatis</name>
    <dbReference type="NCBI Taxonomy" id="1631477"/>
    <lineage>
        <taxon>Bacteria</taxon>
        <taxon>Bacillati</taxon>
        <taxon>Actinomycetota</taxon>
        <taxon>Actinomycetes</taxon>
        <taxon>Micrococcales</taxon>
        <taxon>Microbacteriaceae</taxon>
        <taxon>Microbacterium</taxon>
    </lineage>
</organism>
<evidence type="ECO:0000313" key="2">
    <source>
        <dbReference type="Proteomes" id="UP000325827"/>
    </source>
</evidence>
<sequence length="191" mass="20898">MILTNVVAESIARGEITVVFRRWETPRVSAGHRFHSVAGIMVVDEIQETDAASITPADAEHAGFSTAAEIIASLRGDPAHPVFRIQLSWGGADPRIELAATTELAADERAAITRALDRLDARSSHGPWTREVLRLIRQQPGTRAAELARILDRDKDAVKIDIRKLKNLGLTRSLTTGYEISDRGNVYLAPA</sequence>
<dbReference type="AlphaFoldDB" id="A0A5J5J3Y6"/>
<proteinExistence type="predicted"/>
<dbReference type="RefSeq" id="WP_150447486.1">
    <property type="nucleotide sequence ID" value="NZ_VYSA01000001.1"/>
</dbReference>
<dbReference type="InterPro" id="IPR036388">
    <property type="entry name" value="WH-like_DNA-bd_sf"/>
</dbReference>
<dbReference type="InterPro" id="IPR036390">
    <property type="entry name" value="WH_DNA-bd_sf"/>
</dbReference>
<comment type="caution">
    <text evidence="1">The sequence shown here is derived from an EMBL/GenBank/DDBJ whole genome shotgun (WGS) entry which is preliminary data.</text>
</comment>
<dbReference type="Gene3D" id="1.10.10.10">
    <property type="entry name" value="Winged helix-like DNA-binding domain superfamily/Winged helix DNA-binding domain"/>
    <property type="match status" value="1"/>
</dbReference>
<protein>
    <recommendedName>
        <fullName evidence="3">ASCH domain-containing protein</fullName>
    </recommendedName>
</protein>
<dbReference type="SUPFAM" id="SSF46785">
    <property type="entry name" value="Winged helix' DNA-binding domain"/>
    <property type="match status" value="1"/>
</dbReference>
<dbReference type="OrthoDB" id="121143at2"/>
<gene>
    <name evidence="1" type="ORF">F6B43_03440</name>
</gene>
<name>A0A5J5J3Y6_9MICO</name>
<accession>A0A5J5J3Y6</accession>
<keyword evidence="2" id="KW-1185">Reference proteome</keyword>
<evidence type="ECO:0000313" key="1">
    <source>
        <dbReference type="EMBL" id="KAA9110712.1"/>
    </source>
</evidence>